<accession>A0A9R0ELI4</accession>
<keyword evidence="4 12" id="KW-0328">Glycosyltransferase</keyword>
<dbReference type="RefSeq" id="XP_035443442.2">
    <property type="nucleotide sequence ID" value="XM_035587549.2"/>
</dbReference>
<dbReference type="GO" id="GO:0032580">
    <property type="term" value="C:Golgi cisterna membrane"/>
    <property type="evidence" value="ECO:0007669"/>
    <property type="project" value="UniProtKB-SubCell"/>
</dbReference>
<keyword evidence="11" id="KW-0325">Glycoprotein</keyword>
<evidence type="ECO:0000256" key="12">
    <source>
        <dbReference type="RuleBase" id="RU003832"/>
    </source>
</evidence>
<dbReference type="InterPro" id="IPR031481">
    <property type="entry name" value="Glyco_tran_10_N"/>
</dbReference>
<dbReference type="Gene3D" id="3.40.50.11660">
    <property type="entry name" value="Glycosyl transferase family 10, C-terminal domain"/>
    <property type="match status" value="1"/>
</dbReference>
<evidence type="ECO:0000256" key="1">
    <source>
        <dbReference type="ARBA" id="ARBA00004447"/>
    </source>
</evidence>
<evidence type="ECO:0000256" key="6">
    <source>
        <dbReference type="ARBA" id="ARBA00022692"/>
    </source>
</evidence>
<dbReference type="OrthoDB" id="427096at2759"/>
<evidence type="ECO:0000256" key="3">
    <source>
        <dbReference type="ARBA" id="ARBA00008919"/>
    </source>
</evidence>
<name>A0A9R0ELI4_SPOFR</name>
<protein>
    <recommendedName>
        <fullName evidence="12">Fucosyltransferase</fullName>
        <ecNumber evidence="12">2.4.1.-</ecNumber>
    </recommendedName>
</protein>
<comment type="subcellular location">
    <subcellularLocation>
        <location evidence="1 12">Golgi apparatus</location>
        <location evidence="1 12">Golgi stack membrane</location>
        <topology evidence="1 12">Single-pass type II membrane protein</topology>
    </subcellularLocation>
</comment>
<dbReference type="InterPro" id="IPR038577">
    <property type="entry name" value="GT10-like_C_sf"/>
</dbReference>
<keyword evidence="5 12" id="KW-0808">Transferase</keyword>
<evidence type="ECO:0000256" key="2">
    <source>
        <dbReference type="ARBA" id="ARBA00004922"/>
    </source>
</evidence>
<dbReference type="Pfam" id="PF17039">
    <property type="entry name" value="Glyco_tran_10_N"/>
    <property type="match status" value="1"/>
</dbReference>
<dbReference type="EC" id="2.4.1.-" evidence="12"/>
<feature type="domain" description="Fucosyltransferase C-terminal" evidence="13">
    <location>
        <begin position="219"/>
        <end position="396"/>
    </location>
</feature>
<keyword evidence="8 12" id="KW-1133">Transmembrane helix</keyword>
<evidence type="ECO:0000256" key="8">
    <source>
        <dbReference type="ARBA" id="ARBA00022989"/>
    </source>
</evidence>
<comment type="pathway">
    <text evidence="2">Protein modification; protein glycosylation.</text>
</comment>
<evidence type="ECO:0000256" key="10">
    <source>
        <dbReference type="ARBA" id="ARBA00023136"/>
    </source>
</evidence>
<evidence type="ECO:0000256" key="11">
    <source>
        <dbReference type="ARBA" id="ARBA00023180"/>
    </source>
</evidence>
<evidence type="ECO:0000313" key="16">
    <source>
        <dbReference type="RefSeq" id="XP_035443442.2"/>
    </source>
</evidence>
<evidence type="ECO:0000313" key="15">
    <source>
        <dbReference type="Proteomes" id="UP000829999"/>
    </source>
</evidence>
<feature type="domain" description="Fucosyltransferase N-terminal" evidence="14">
    <location>
        <begin position="66"/>
        <end position="184"/>
    </location>
</feature>
<dbReference type="SUPFAM" id="SSF53756">
    <property type="entry name" value="UDP-Glycosyltransferase/glycogen phosphorylase"/>
    <property type="match status" value="1"/>
</dbReference>
<keyword evidence="7" id="KW-0735">Signal-anchor</keyword>
<dbReference type="Pfam" id="PF00852">
    <property type="entry name" value="Glyco_transf_10"/>
    <property type="match status" value="1"/>
</dbReference>
<keyword evidence="6 12" id="KW-0812">Transmembrane</keyword>
<evidence type="ECO:0000256" key="9">
    <source>
        <dbReference type="ARBA" id="ARBA00023034"/>
    </source>
</evidence>
<gene>
    <name evidence="16" type="primary">LOC118271458</name>
</gene>
<dbReference type="GeneID" id="118271458"/>
<organism evidence="15 16">
    <name type="scientific">Spodoptera frugiperda</name>
    <name type="common">Fall armyworm</name>
    <dbReference type="NCBI Taxonomy" id="7108"/>
    <lineage>
        <taxon>Eukaryota</taxon>
        <taxon>Metazoa</taxon>
        <taxon>Ecdysozoa</taxon>
        <taxon>Arthropoda</taxon>
        <taxon>Hexapoda</taxon>
        <taxon>Insecta</taxon>
        <taxon>Pterygota</taxon>
        <taxon>Neoptera</taxon>
        <taxon>Endopterygota</taxon>
        <taxon>Lepidoptera</taxon>
        <taxon>Glossata</taxon>
        <taxon>Ditrysia</taxon>
        <taxon>Noctuoidea</taxon>
        <taxon>Noctuidae</taxon>
        <taxon>Amphipyrinae</taxon>
        <taxon>Spodoptera</taxon>
    </lineage>
</organism>
<dbReference type="InterPro" id="IPR055270">
    <property type="entry name" value="Glyco_tran_10_C"/>
</dbReference>
<dbReference type="Proteomes" id="UP000829999">
    <property type="component" value="Chromosome 9"/>
</dbReference>
<feature type="transmembrane region" description="Helical" evidence="12">
    <location>
        <begin position="12"/>
        <end position="33"/>
    </location>
</feature>
<dbReference type="PANTHER" id="PTHR48438">
    <property type="entry name" value="ALPHA-(1,3)-FUCOSYLTRANSFERASE C-RELATED"/>
    <property type="match status" value="1"/>
</dbReference>
<keyword evidence="10 12" id="KW-0472">Membrane</keyword>
<evidence type="ECO:0000259" key="14">
    <source>
        <dbReference type="Pfam" id="PF17039"/>
    </source>
</evidence>
<keyword evidence="15" id="KW-1185">Reference proteome</keyword>
<proteinExistence type="inferred from homology"/>
<dbReference type="AlphaFoldDB" id="A0A9R0ELI4"/>
<reference evidence="16" key="1">
    <citation type="submission" date="2025-08" db="UniProtKB">
        <authorList>
            <consortium name="RefSeq"/>
        </authorList>
    </citation>
    <scope>IDENTIFICATION</scope>
    <source>
        <tissue evidence="16">Whole larval tissue</tissue>
    </source>
</reference>
<comment type="similarity">
    <text evidence="3 12">Belongs to the glycosyltransferase 10 family.</text>
</comment>
<evidence type="ECO:0000256" key="5">
    <source>
        <dbReference type="ARBA" id="ARBA00022679"/>
    </source>
</evidence>
<evidence type="ECO:0000256" key="7">
    <source>
        <dbReference type="ARBA" id="ARBA00022968"/>
    </source>
</evidence>
<dbReference type="InterPro" id="IPR001503">
    <property type="entry name" value="Glyco_trans_10"/>
</dbReference>
<evidence type="ECO:0000259" key="13">
    <source>
        <dbReference type="Pfam" id="PF00852"/>
    </source>
</evidence>
<sequence length="427" mass="49916">MYLVSRTETFAKLFFIVSFTGLFMYVALAFYSFHTAYTTVSQIGKFQENSKIKNYDAVVERFEKDLKYILVWSSNSEQAETLLQYEGQEAFIERDCPEINCYITTNKTILNDDYVNFDAIVFNMSIFWQPGGFSKLPERRAKRQKYVFYGMLPSDSHPICNLRVENFFNWTWTYKFYSDIYSPFIEVKNLVGNVVAPNRNVIWKNDLRTSTKSDAVRVSTKTKAVAWVMDKCGPKIYTMFGLTKLRKALKQFNLTLDVYGCGNLNCPEGGCAEAIQKEYYFYFAYDGSMAEDYVTTEVLKAYLNDAVPIVVGGADFTRFLPENSYINYHFYTEDKLAAYLHYTITNPAVYNAFFNWKKYYTVNKADEFKGYCDLCKLLNDKKKFNTFSTYENFRSWWYYGSLKDKCLPKGTTKLSEITAYLNETVRF</sequence>
<dbReference type="PANTHER" id="PTHR48438:SF1">
    <property type="entry name" value="ALPHA-(1,3)-FUCOSYLTRANSFERASE C-RELATED"/>
    <property type="match status" value="1"/>
</dbReference>
<keyword evidence="9 12" id="KW-0333">Golgi apparatus</keyword>
<dbReference type="GO" id="GO:0008417">
    <property type="term" value="F:fucosyltransferase activity"/>
    <property type="evidence" value="ECO:0007669"/>
    <property type="project" value="InterPro"/>
</dbReference>
<evidence type="ECO:0000256" key="4">
    <source>
        <dbReference type="ARBA" id="ARBA00022676"/>
    </source>
</evidence>